<evidence type="ECO:0008006" key="5">
    <source>
        <dbReference type="Google" id="ProtNLM"/>
    </source>
</evidence>
<proteinExistence type="predicted"/>
<evidence type="ECO:0000313" key="4">
    <source>
        <dbReference type="Proteomes" id="UP001195724"/>
    </source>
</evidence>
<dbReference type="PROSITE" id="PS51257">
    <property type="entry name" value="PROKAR_LIPOPROTEIN"/>
    <property type="match status" value="1"/>
</dbReference>
<dbReference type="RefSeq" id="WP_204840356.1">
    <property type="nucleotide sequence ID" value="NZ_JAFBCL010000001.1"/>
</dbReference>
<accession>A0A8T8HYU5</accession>
<dbReference type="Proteomes" id="UP001195724">
    <property type="component" value="Unassembled WGS sequence"/>
</dbReference>
<reference evidence="1 4" key="1">
    <citation type="submission" date="2021-01" db="EMBL/GenBank/DDBJ databases">
        <title>Sequencing the genomes of 1000 actinobacteria strains.</title>
        <authorList>
            <person name="Klenk H.-P."/>
        </authorList>
    </citation>
    <scope>NUCLEOTIDE SEQUENCE [LARGE SCALE GENOMIC DNA]</scope>
    <source>
        <strain evidence="1 4">DSM 44581</strain>
    </source>
</reference>
<dbReference type="EMBL" id="JAFBCL010000001">
    <property type="protein sequence ID" value="MBM7809226.1"/>
    <property type="molecule type" value="Genomic_DNA"/>
</dbReference>
<gene>
    <name evidence="2" type="ORF">J7S33_00490</name>
    <name evidence="1" type="ORF">JOE68_000091</name>
</gene>
<reference evidence="2" key="2">
    <citation type="submission" date="2021-04" db="EMBL/GenBank/DDBJ databases">
        <title>Saccharothrix algeriensis WGS.</title>
        <authorList>
            <person name="Stuskova K."/>
            <person name="Hakalova E."/>
            <person name="Tebbal A.B."/>
            <person name="Eichmeier A."/>
        </authorList>
    </citation>
    <scope>NUCLEOTIDE SEQUENCE</scope>
    <source>
        <strain evidence="2">NRRL B-24137</strain>
    </source>
</reference>
<name>A0A8T8HYU5_9PSEU</name>
<dbReference type="AlphaFoldDB" id="A0A8T8HYU5"/>
<evidence type="ECO:0000313" key="1">
    <source>
        <dbReference type="EMBL" id="MBM7809226.1"/>
    </source>
</evidence>
<keyword evidence="4" id="KW-1185">Reference proteome</keyword>
<sequence>MTRRTGAVAVLSAAVLSTVVGCGVGSSGVLDGGRAPTGVAPGVTLYFVDGDGGLTPQFVRSGRLGGVAGALEMLLRIDPPPGAGWRSDLPAVRSLGPAVTVAGAVTTVALPLSRDEVGARGVDQVVCTALGVNRQAGGPGAMEVVVSFTDGSTTGPRGCPVPG</sequence>
<dbReference type="EMBL" id="CP072788">
    <property type="protein sequence ID" value="QTR03581.1"/>
    <property type="molecule type" value="Genomic_DNA"/>
</dbReference>
<evidence type="ECO:0000313" key="2">
    <source>
        <dbReference type="EMBL" id="QTR03581.1"/>
    </source>
</evidence>
<organism evidence="2 3">
    <name type="scientific">Saccharothrix algeriensis</name>
    <dbReference type="NCBI Taxonomy" id="173560"/>
    <lineage>
        <taxon>Bacteria</taxon>
        <taxon>Bacillati</taxon>
        <taxon>Actinomycetota</taxon>
        <taxon>Actinomycetes</taxon>
        <taxon>Pseudonocardiales</taxon>
        <taxon>Pseudonocardiaceae</taxon>
        <taxon>Saccharothrix</taxon>
    </lineage>
</organism>
<protein>
    <recommendedName>
        <fullName evidence="5">GerMN domain-containing protein</fullName>
    </recommendedName>
</protein>
<dbReference type="Proteomes" id="UP000671828">
    <property type="component" value="Chromosome"/>
</dbReference>
<evidence type="ECO:0000313" key="3">
    <source>
        <dbReference type="Proteomes" id="UP000671828"/>
    </source>
</evidence>